<comment type="caution">
    <text evidence="1">The sequence shown here is derived from an EMBL/GenBank/DDBJ whole genome shotgun (WGS) entry which is preliminary data.</text>
</comment>
<reference evidence="1" key="1">
    <citation type="journal article" date="2021" name="PeerJ">
        <title>Extensive microbial diversity within the chicken gut microbiome revealed by metagenomics and culture.</title>
        <authorList>
            <person name="Gilroy R."/>
            <person name="Ravi A."/>
            <person name="Getino M."/>
            <person name="Pursley I."/>
            <person name="Horton D.L."/>
            <person name="Alikhan N.F."/>
            <person name="Baker D."/>
            <person name="Gharbi K."/>
            <person name="Hall N."/>
            <person name="Watson M."/>
            <person name="Adriaenssens E.M."/>
            <person name="Foster-Nyarko E."/>
            <person name="Jarju S."/>
            <person name="Secka A."/>
            <person name="Antonio M."/>
            <person name="Oren A."/>
            <person name="Chaudhuri R.R."/>
            <person name="La Ragione R."/>
            <person name="Hildebrand F."/>
            <person name="Pallen M.J."/>
        </authorList>
    </citation>
    <scope>NUCLEOTIDE SEQUENCE</scope>
    <source>
        <strain evidence="1">CHK186-16707</strain>
    </source>
</reference>
<sequence length="68" mass="7676">MTITEAFETLRKKNGNHSAAARALSINISHYRDLRNGRANITPRMKEFLLLKAGEILKEQGHPTSEEV</sequence>
<name>A0A9D2HF84_9BACT</name>
<dbReference type="EMBL" id="DXAN01000025">
    <property type="protein sequence ID" value="HJA09081.1"/>
    <property type="molecule type" value="Genomic_DNA"/>
</dbReference>
<reference evidence="1" key="2">
    <citation type="submission" date="2021-04" db="EMBL/GenBank/DDBJ databases">
        <authorList>
            <person name="Gilroy R."/>
        </authorList>
    </citation>
    <scope>NUCLEOTIDE SEQUENCE</scope>
    <source>
        <strain evidence="1">CHK186-16707</strain>
    </source>
</reference>
<dbReference type="AlphaFoldDB" id="A0A9D2HF84"/>
<dbReference type="Proteomes" id="UP000824225">
    <property type="component" value="Unassembled WGS sequence"/>
</dbReference>
<accession>A0A9D2HF84</accession>
<organism evidence="1 2">
    <name type="scientific">Candidatus Mailhella merdigallinarum</name>
    <dbReference type="NCBI Taxonomy" id="2838658"/>
    <lineage>
        <taxon>Bacteria</taxon>
        <taxon>Pseudomonadati</taxon>
        <taxon>Thermodesulfobacteriota</taxon>
        <taxon>Desulfovibrionia</taxon>
        <taxon>Desulfovibrionales</taxon>
        <taxon>Desulfovibrionaceae</taxon>
        <taxon>Mailhella</taxon>
    </lineage>
</organism>
<proteinExistence type="predicted"/>
<evidence type="ECO:0000313" key="1">
    <source>
        <dbReference type="EMBL" id="HJA09081.1"/>
    </source>
</evidence>
<gene>
    <name evidence="1" type="ORF">H9962_07825</name>
</gene>
<evidence type="ECO:0000313" key="2">
    <source>
        <dbReference type="Proteomes" id="UP000824225"/>
    </source>
</evidence>
<protein>
    <submittedName>
        <fullName evidence="1">Uncharacterized protein</fullName>
    </submittedName>
</protein>